<sequence length="135" mass="15116">MLQPVKTKYRKWHKGTLAGKANNSTRLSFGKYGLKTLERGRITSRQLEAARQAMARAIKRGGKIWTRIFPHKPFTKKALEVPMGSGKGNVEFYAAIVKPGHILFEIDGVSKDLAYEAFTLAGHKLPVKSKIVEHI</sequence>
<dbReference type="InterPro" id="IPR036920">
    <property type="entry name" value="Ribosomal_uL16_sf"/>
</dbReference>
<evidence type="ECO:0000256" key="5">
    <source>
        <dbReference type="ARBA" id="ARBA00035198"/>
    </source>
</evidence>
<evidence type="ECO:0000256" key="1">
    <source>
        <dbReference type="ARBA" id="ARBA00008931"/>
    </source>
</evidence>
<evidence type="ECO:0000256" key="7">
    <source>
        <dbReference type="RuleBase" id="RU004413"/>
    </source>
</evidence>
<evidence type="ECO:0000256" key="8">
    <source>
        <dbReference type="RuleBase" id="RU004414"/>
    </source>
</evidence>
<dbReference type="AlphaFoldDB" id="A0A0H4T394"/>
<proteinExistence type="inferred from homology"/>
<evidence type="ECO:0000256" key="3">
    <source>
        <dbReference type="ARBA" id="ARBA00022980"/>
    </source>
</evidence>
<dbReference type="CDD" id="cd01433">
    <property type="entry name" value="Ribosomal_L16_L10e"/>
    <property type="match status" value="1"/>
</dbReference>
<dbReference type="PANTHER" id="PTHR12220">
    <property type="entry name" value="50S/60S RIBOSOMAL PROTEIN L16"/>
    <property type="match status" value="1"/>
</dbReference>
<dbReference type="HAMAP" id="MF_01342">
    <property type="entry name" value="Ribosomal_uL16"/>
    <property type="match status" value="1"/>
</dbReference>
<name>A0A0H4T394_9BACT</name>
<dbReference type="PANTHER" id="PTHR12220:SF13">
    <property type="entry name" value="LARGE RIBOSOMAL SUBUNIT PROTEIN UL16M"/>
    <property type="match status" value="1"/>
</dbReference>
<dbReference type="InterPro" id="IPR016180">
    <property type="entry name" value="Ribosomal_uL16_dom"/>
</dbReference>
<dbReference type="NCBIfam" id="TIGR01164">
    <property type="entry name" value="rplP_bact"/>
    <property type="match status" value="1"/>
</dbReference>
<keyword evidence="3 6" id="KW-0689">Ribosomal protein</keyword>
<keyword evidence="6 8" id="KW-0694">RNA-binding</keyword>
<comment type="similarity">
    <text evidence="1 6 7">Belongs to the universal ribosomal protein uL16 family.</text>
</comment>
<accession>A0A0H4T394</accession>
<comment type="subunit">
    <text evidence="6 8">Part of the 50S ribosomal subunit.</text>
</comment>
<dbReference type="Pfam" id="PF00252">
    <property type="entry name" value="Ribosomal_L16"/>
    <property type="match status" value="1"/>
</dbReference>
<dbReference type="EMBL" id="KT006954">
    <property type="protein sequence ID" value="AKQ01185.1"/>
    <property type="molecule type" value="Genomic_DNA"/>
</dbReference>
<protein>
    <recommendedName>
        <fullName evidence="5 6">Large ribosomal subunit protein uL16</fullName>
    </recommendedName>
</protein>
<dbReference type="FunFam" id="3.90.1170.10:FF:000001">
    <property type="entry name" value="50S ribosomal protein L16"/>
    <property type="match status" value="1"/>
</dbReference>
<evidence type="ECO:0000256" key="4">
    <source>
        <dbReference type="ARBA" id="ARBA00023274"/>
    </source>
</evidence>
<dbReference type="InterPro" id="IPR000114">
    <property type="entry name" value="Ribosomal_uL16_bact-type"/>
</dbReference>
<dbReference type="Gene3D" id="3.90.1170.10">
    <property type="entry name" value="Ribosomal protein L10e/L16"/>
    <property type="match status" value="1"/>
</dbReference>
<keyword evidence="2 6" id="KW-0820">tRNA-binding</keyword>
<dbReference type="GO" id="GO:0019843">
    <property type="term" value="F:rRNA binding"/>
    <property type="evidence" value="ECO:0007669"/>
    <property type="project" value="UniProtKB-UniRule"/>
</dbReference>
<dbReference type="GO" id="GO:0000049">
    <property type="term" value="F:tRNA binding"/>
    <property type="evidence" value="ECO:0007669"/>
    <property type="project" value="UniProtKB-KW"/>
</dbReference>
<evidence type="ECO:0000256" key="2">
    <source>
        <dbReference type="ARBA" id="ARBA00022555"/>
    </source>
</evidence>
<organism evidence="9">
    <name type="scientific">uncultured bacterium Rifle_16ft_4_minimus_15147</name>
    <dbReference type="NCBI Taxonomy" id="1665153"/>
    <lineage>
        <taxon>Bacteria</taxon>
        <taxon>environmental samples</taxon>
    </lineage>
</organism>
<comment type="function">
    <text evidence="6 8">Binds 23S rRNA and is also seen to make contacts with the A and possibly P site tRNAs.</text>
</comment>
<evidence type="ECO:0000313" key="9">
    <source>
        <dbReference type="EMBL" id="AKQ01185.1"/>
    </source>
</evidence>
<reference evidence="9" key="1">
    <citation type="journal article" date="2015" name="ISME J.">
        <title>Aquifer environment selects for microbial species cohorts in sediment and groundwater.</title>
        <authorList>
            <person name="Hug L.A."/>
            <person name="Thomas B.C."/>
            <person name="Brown C.T."/>
            <person name="Frischkorn K.R."/>
            <person name="Williams K.H."/>
            <person name="Tringe S.G."/>
            <person name="Banfield J.F."/>
        </authorList>
    </citation>
    <scope>NUCLEOTIDE SEQUENCE</scope>
</reference>
<dbReference type="PRINTS" id="PR00060">
    <property type="entry name" value="RIBOSOMALL16"/>
</dbReference>
<keyword evidence="6 8" id="KW-0699">rRNA-binding</keyword>
<dbReference type="GO" id="GO:0022625">
    <property type="term" value="C:cytosolic large ribosomal subunit"/>
    <property type="evidence" value="ECO:0007669"/>
    <property type="project" value="TreeGrafter"/>
</dbReference>
<dbReference type="GO" id="GO:0006412">
    <property type="term" value="P:translation"/>
    <property type="evidence" value="ECO:0007669"/>
    <property type="project" value="UniProtKB-UniRule"/>
</dbReference>
<gene>
    <name evidence="6 9" type="primary">rplP</name>
</gene>
<keyword evidence="4 6" id="KW-0687">Ribonucleoprotein</keyword>
<dbReference type="SUPFAM" id="SSF54686">
    <property type="entry name" value="Ribosomal protein L16p/L10e"/>
    <property type="match status" value="1"/>
</dbReference>
<evidence type="ECO:0000256" key="6">
    <source>
        <dbReference type="HAMAP-Rule" id="MF_01342"/>
    </source>
</evidence>
<dbReference type="InterPro" id="IPR047873">
    <property type="entry name" value="Ribosomal_uL16"/>
</dbReference>
<dbReference type="GO" id="GO:0003735">
    <property type="term" value="F:structural constituent of ribosome"/>
    <property type="evidence" value="ECO:0007669"/>
    <property type="project" value="InterPro"/>
</dbReference>